<dbReference type="PANTHER" id="PTHR46328">
    <property type="entry name" value="FAR-RED IMPAIRED RESPONSIVE (FAR1) FAMILY PROTEIN-RELATED"/>
    <property type="match status" value="1"/>
</dbReference>
<dbReference type="PANTHER" id="PTHR46328:SF30">
    <property type="entry name" value="OS04G0641500 PROTEIN"/>
    <property type="match status" value="1"/>
</dbReference>
<dbReference type="Proteomes" id="UP000325081">
    <property type="component" value="Unassembled WGS sequence"/>
</dbReference>
<dbReference type="AlphaFoldDB" id="A0A5A7RBT4"/>
<feature type="domain" description="FAR1" evidence="1">
    <location>
        <begin position="97"/>
        <end position="176"/>
    </location>
</feature>
<dbReference type="Pfam" id="PF03101">
    <property type="entry name" value="FAR1"/>
    <property type="match status" value="1"/>
</dbReference>
<evidence type="ECO:0000313" key="3">
    <source>
        <dbReference type="Proteomes" id="UP000325081"/>
    </source>
</evidence>
<proteinExistence type="predicted"/>
<sequence length="185" mass="20850">MDACESTQIERPVVIYRLYSINEWIIDAMFDSGFLQNCAHGKSINTDEARATLQKSTPLQHCLVVTPGGTKYWIPQCNDAIVPHRGQKFDGLNEAVTFYRAYASTVGFDVRQSTLLKAKDKTVVWKYLVCSQQGYKNQSNTVQTVHPRRRRVSNRVGCNARIVLRVDGSGSYVIKSQQNVCAIET</sequence>
<evidence type="ECO:0000313" key="2">
    <source>
        <dbReference type="EMBL" id="GER54750.1"/>
    </source>
</evidence>
<dbReference type="InterPro" id="IPR004330">
    <property type="entry name" value="FAR1_DNA_bnd_dom"/>
</dbReference>
<keyword evidence="3" id="KW-1185">Reference proteome</keyword>
<name>A0A5A7RBT4_STRAF</name>
<reference evidence="3" key="1">
    <citation type="journal article" date="2019" name="Curr. Biol.">
        <title>Genome Sequence of Striga asiatica Provides Insight into the Evolution of Plant Parasitism.</title>
        <authorList>
            <person name="Yoshida S."/>
            <person name="Kim S."/>
            <person name="Wafula E.K."/>
            <person name="Tanskanen J."/>
            <person name="Kim Y.M."/>
            <person name="Honaas L."/>
            <person name="Yang Z."/>
            <person name="Spallek T."/>
            <person name="Conn C.E."/>
            <person name="Ichihashi Y."/>
            <person name="Cheong K."/>
            <person name="Cui S."/>
            <person name="Der J.P."/>
            <person name="Gundlach H."/>
            <person name="Jiao Y."/>
            <person name="Hori C."/>
            <person name="Ishida J.K."/>
            <person name="Kasahara H."/>
            <person name="Kiba T."/>
            <person name="Kim M.S."/>
            <person name="Koo N."/>
            <person name="Laohavisit A."/>
            <person name="Lee Y.H."/>
            <person name="Lumba S."/>
            <person name="McCourt P."/>
            <person name="Mortimer J.C."/>
            <person name="Mutuku J.M."/>
            <person name="Nomura T."/>
            <person name="Sasaki-Sekimoto Y."/>
            <person name="Seto Y."/>
            <person name="Wang Y."/>
            <person name="Wakatake T."/>
            <person name="Sakakibara H."/>
            <person name="Demura T."/>
            <person name="Yamaguchi S."/>
            <person name="Yoneyama K."/>
            <person name="Manabe R.I."/>
            <person name="Nelson D.C."/>
            <person name="Schulman A.H."/>
            <person name="Timko M.P."/>
            <person name="dePamphilis C.W."/>
            <person name="Choi D."/>
            <person name="Shirasu K."/>
        </authorList>
    </citation>
    <scope>NUCLEOTIDE SEQUENCE [LARGE SCALE GENOMIC DNA]</scope>
    <source>
        <strain evidence="3">cv. UVA1</strain>
    </source>
</reference>
<dbReference type="OrthoDB" id="673148at2759"/>
<accession>A0A5A7RBT4</accession>
<protein>
    <submittedName>
        <fullName evidence="2">FAR1-related protein</fullName>
    </submittedName>
</protein>
<dbReference type="EMBL" id="BKCP01011514">
    <property type="protein sequence ID" value="GER54750.1"/>
    <property type="molecule type" value="Genomic_DNA"/>
</dbReference>
<evidence type="ECO:0000259" key="1">
    <source>
        <dbReference type="Pfam" id="PF03101"/>
    </source>
</evidence>
<comment type="caution">
    <text evidence="2">The sequence shown here is derived from an EMBL/GenBank/DDBJ whole genome shotgun (WGS) entry which is preliminary data.</text>
</comment>
<gene>
    <name evidence="2" type="ORF">STAS_32376</name>
</gene>
<organism evidence="2 3">
    <name type="scientific">Striga asiatica</name>
    <name type="common">Asiatic witchweed</name>
    <name type="synonym">Buchnera asiatica</name>
    <dbReference type="NCBI Taxonomy" id="4170"/>
    <lineage>
        <taxon>Eukaryota</taxon>
        <taxon>Viridiplantae</taxon>
        <taxon>Streptophyta</taxon>
        <taxon>Embryophyta</taxon>
        <taxon>Tracheophyta</taxon>
        <taxon>Spermatophyta</taxon>
        <taxon>Magnoliopsida</taxon>
        <taxon>eudicotyledons</taxon>
        <taxon>Gunneridae</taxon>
        <taxon>Pentapetalae</taxon>
        <taxon>asterids</taxon>
        <taxon>lamiids</taxon>
        <taxon>Lamiales</taxon>
        <taxon>Orobanchaceae</taxon>
        <taxon>Buchnereae</taxon>
        <taxon>Striga</taxon>
    </lineage>
</organism>